<keyword evidence="4" id="KW-1185">Reference proteome</keyword>
<dbReference type="EMBL" id="JAULSR010000004">
    <property type="protein sequence ID" value="KAK0621798.1"/>
    <property type="molecule type" value="Genomic_DNA"/>
</dbReference>
<proteinExistence type="predicted"/>
<protein>
    <submittedName>
        <fullName evidence="3">P-loop containing nucleoside triphosphate hydrolase protein</fullName>
    </submittedName>
</protein>
<accession>A0AA39WUD6</accession>
<evidence type="ECO:0000313" key="3">
    <source>
        <dbReference type="EMBL" id="KAK0621798.1"/>
    </source>
</evidence>
<dbReference type="Pfam" id="PF00004">
    <property type="entry name" value="AAA"/>
    <property type="match status" value="1"/>
</dbReference>
<keyword evidence="3" id="KW-0378">Hydrolase</keyword>
<evidence type="ECO:0000259" key="2">
    <source>
        <dbReference type="Pfam" id="PF00004"/>
    </source>
</evidence>
<dbReference type="PANTHER" id="PTHR23070">
    <property type="entry name" value="BCS1 AAA-TYPE ATPASE"/>
    <property type="match status" value="1"/>
</dbReference>
<dbReference type="CDD" id="cd19481">
    <property type="entry name" value="RecA-like_protease"/>
    <property type="match status" value="1"/>
</dbReference>
<organism evidence="3 4">
    <name type="scientific">Bombardia bombarda</name>
    <dbReference type="NCBI Taxonomy" id="252184"/>
    <lineage>
        <taxon>Eukaryota</taxon>
        <taxon>Fungi</taxon>
        <taxon>Dikarya</taxon>
        <taxon>Ascomycota</taxon>
        <taxon>Pezizomycotina</taxon>
        <taxon>Sordariomycetes</taxon>
        <taxon>Sordariomycetidae</taxon>
        <taxon>Sordariales</taxon>
        <taxon>Lasiosphaeriaceae</taxon>
        <taxon>Bombardia</taxon>
    </lineage>
</organism>
<feature type="region of interest" description="Disordered" evidence="1">
    <location>
        <begin position="396"/>
        <end position="420"/>
    </location>
</feature>
<feature type="compositionally biased region" description="Basic residues" evidence="1">
    <location>
        <begin position="28"/>
        <end position="44"/>
    </location>
</feature>
<dbReference type="GO" id="GO:0016887">
    <property type="term" value="F:ATP hydrolysis activity"/>
    <property type="evidence" value="ECO:0007669"/>
    <property type="project" value="InterPro"/>
</dbReference>
<dbReference type="InterPro" id="IPR027417">
    <property type="entry name" value="P-loop_NTPase"/>
</dbReference>
<dbReference type="SUPFAM" id="SSF52540">
    <property type="entry name" value="P-loop containing nucleoside triphosphate hydrolases"/>
    <property type="match status" value="1"/>
</dbReference>
<dbReference type="InterPro" id="IPR003959">
    <property type="entry name" value="ATPase_AAA_core"/>
</dbReference>
<feature type="domain" description="ATPase AAA-type core" evidence="2">
    <location>
        <begin position="284"/>
        <end position="402"/>
    </location>
</feature>
<reference evidence="3" key="1">
    <citation type="submission" date="2023-06" db="EMBL/GenBank/DDBJ databases">
        <title>Genome-scale phylogeny and comparative genomics of the fungal order Sordariales.</title>
        <authorList>
            <consortium name="Lawrence Berkeley National Laboratory"/>
            <person name="Hensen N."/>
            <person name="Bonometti L."/>
            <person name="Westerberg I."/>
            <person name="Brannstrom I.O."/>
            <person name="Guillou S."/>
            <person name="Cros-Aarteil S."/>
            <person name="Calhoun S."/>
            <person name="Haridas S."/>
            <person name="Kuo A."/>
            <person name="Mondo S."/>
            <person name="Pangilinan J."/>
            <person name="Riley R."/>
            <person name="LaButti K."/>
            <person name="Andreopoulos B."/>
            <person name="Lipzen A."/>
            <person name="Chen C."/>
            <person name="Yanf M."/>
            <person name="Daum C."/>
            <person name="Ng V."/>
            <person name="Clum A."/>
            <person name="Steindorff A."/>
            <person name="Ohm R."/>
            <person name="Martin F."/>
            <person name="Silar P."/>
            <person name="Natvig D."/>
            <person name="Lalanne C."/>
            <person name="Gautier V."/>
            <person name="Ament-velasquez S.L."/>
            <person name="Kruys A."/>
            <person name="Hutchinson M.I."/>
            <person name="Powell A.J."/>
            <person name="Barry K."/>
            <person name="Miller A.N."/>
            <person name="Grigoriev I.V."/>
            <person name="Debuchy R."/>
            <person name="Gladieux P."/>
            <person name="Thoren M.H."/>
            <person name="Johannesson H."/>
        </authorList>
    </citation>
    <scope>NUCLEOTIDE SEQUENCE</scope>
    <source>
        <strain evidence="3">SMH3391-2</strain>
    </source>
</reference>
<dbReference type="Gene3D" id="3.40.50.300">
    <property type="entry name" value="P-loop containing nucleotide triphosphate hydrolases"/>
    <property type="match status" value="1"/>
</dbReference>
<gene>
    <name evidence="3" type="ORF">B0T17DRAFT_304927</name>
</gene>
<evidence type="ECO:0000256" key="1">
    <source>
        <dbReference type="SAM" id="MobiDB-lite"/>
    </source>
</evidence>
<dbReference type="Proteomes" id="UP001174934">
    <property type="component" value="Unassembled WGS sequence"/>
</dbReference>
<evidence type="ECO:0000313" key="4">
    <source>
        <dbReference type="Proteomes" id="UP001174934"/>
    </source>
</evidence>
<dbReference type="InterPro" id="IPR050747">
    <property type="entry name" value="Mitochondrial_chaperone_BCS1"/>
</dbReference>
<name>A0AA39WUD6_9PEZI</name>
<dbReference type="GO" id="GO:0005524">
    <property type="term" value="F:ATP binding"/>
    <property type="evidence" value="ECO:0007669"/>
    <property type="project" value="InterPro"/>
</dbReference>
<sequence length="420" mass="47338">MPSCLANLWLPTIPIRQVLNTLKSPSDHHHRHHHHHHNHHHHTTKMASSSPSSRTAHKDFFSAWAEFNSSPRSDVPLSTQLLLQKHHPSHHITRTSSSKFDLFGFAAAGHATAVLSFESPRLYNASRIYHSPKMRLVDAADPGSLSDDVDFGRWLYTYQDATFTVYRLQYLGVHGQTHKLLFVLAEDDPSTESSAVTTSPHHPRTDALLLAAAAWTHQLHNEIYVFDDSRWQKDADLWASIQGASWADVILDQSVKAGLEHDALSFFDNRALYHSLSVPWKRGIILHGVPGNGKTVSIKALINALAARSPPVPALYVKNLDSCSGDKWSIQMIFSQARKMAPCLLVLEDLDSIVRGKTRSYFLNEVDGLASNDGILMVGSTNHLGRLDDAITKRPSRFDRKRRGRGRRQRSRQRRPSPRW</sequence>
<dbReference type="AlphaFoldDB" id="A0AA39WUD6"/>
<feature type="compositionally biased region" description="Polar residues" evidence="1">
    <location>
        <begin position="45"/>
        <end position="54"/>
    </location>
</feature>
<feature type="region of interest" description="Disordered" evidence="1">
    <location>
        <begin position="24"/>
        <end position="54"/>
    </location>
</feature>
<comment type="caution">
    <text evidence="3">The sequence shown here is derived from an EMBL/GenBank/DDBJ whole genome shotgun (WGS) entry which is preliminary data.</text>
</comment>
<feature type="compositionally biased region" description="Basic residues" evidence="1">
    <location>
        <begin position="399"/>
        <end position="420"/>
    </location>
</feature>